<evidence type="ECO:0000256" key="5">
    <source>
        <dbReference type="ARBA" id="ARBA00022519"/>
    </source>
</evidence>
<gene>
    <name evidence="13" type="ORF">AT03_20980</name>
</gene>
<evidence type="ECO:0000256" key="9">
    <source>
        <dbReference type="ARBA" id="ARBA00049531"/>
    </source>
</evidence>
<dbReference type="InterPro" id="IPR029058">
    <property type="entry name" value="AB_hydrolase_fold"/>
</dbReference>
<dbReference type="PANTHER" id="PTHR11614">
    <property type="entry name" value="PHOSPHOLIPASE-RELATED"/>
    <property type="match status" value="1"/>
</dbReference>
<comment type="catalytic activity">
    <reaction evidence="9">
        <text>a 1-acyl-sn-glycero-3-phosphocholine + H2O = sn-glycerol 3-phosphocholine + a fatty acid + H(+)</text>
        <dbReference type="Rhea" id="RHEA:15177"/>
        <dbReference type="ChEBI" id="CHEBI:15377"/>
        <dbReference type="ChEBI" id="CHEBI:15378"/>
        <dbReference type="ChEBI" id="CHEBI:16870"/>
        <dbReference type="ChEBI" id="CHEBI:28868"/>
        <dbReference type="ChEBI" id="CHEBI:58168"/>
        <dbReference type="EC" id="3.1.1.5"/>
    </reaction>
</comment>
<dbReference type="RefSeq" id="WP_038502527.1">
    <property type="nucleotide sequence ID" value="NZ_CP009706.1"/>
</dbReference>
<dbReference type="PATRIC" id="fig|1453496.5.peg.4315"/>
<keyword evidence="3" id="KW-1003">Cell membrane</keyword>
<dbReference type="InterPro" id="IPR022742">
    <property type="entry name" value="Hydrolase_4"/>
</dbReference>
<dbReference type="Pfam" id="PF12146">
    <property type="entry name" value="Hydrolase_4"/>
    <property type="match status" value="1"/>
</dbReference>
<dbReference type="SUPFAM" id="SSF53474">
    <property type="entry name" value="alpha/beta-Hydrolases"/>
    <property type="match status" value="1"/>
</dbReference>
<evidence type="ECO:0000256" key="10">
    <source>
        <dbReference type="ARBA" id="ARBA00073546"/>
    </source>
</evidence>
<dbReference type="KEGG" id="hav:AT03_20980"/>
<evidence type="ECO:0000259" key="12">
    <source>
        <dbReference type="Pfam" id="PF12146"/>
    </source>
</evidence>
<dbReference type="Gene3D" id="3.40.50.1820">
    <property type="entry name" value="alpha/beta hydrolase"/>
    <property type="match status" value="1"/>
</dbReference>
<keyword evidence="8" id="KW-0472">Membrane</keyword>
<dbReference type="EC" id="3.1.1.5" evidence="2"/>
<name>A0A097R7F9_HAFAL</name>
<keyword evidence="6 13" id="KW-0378">Hydrolase</keyword>
<dbReference type="HOGENOM" id="CLU_026209_10_1_6"/>
<feature type="domain" description="Serine aminopeptidase S33" evidence="12">
    <location>
        <begin position="52"/>
        <end position="312"/>
    </location>
</feature>
<keyword evidence="7" id="KW-0443">Lipid metabolism</keyword>
<dbReference type="eggNOG" id="COG2267">
    <property type="taxonomic scope" value="Bacteria"/>
</dbReference>
<protein>
    <recommendedName>
        <fullName evidence="10">Lysophospholipase L2</fullName>
        <ecNumber evidence="2">3.1.1.5</ecNumber>
    </recommendedName>
    <alternativeName>
        <fullName evidence="11">Lecithinase B</fullName>
    </alternativeName>
</protein>
<evidence type="ECO:0000313" key="14">
    <source>
        <dbReference type="Proteomes" id="UP000029986"/>
    </source>
</evidence>
<organism evidence="13 14">
    <name type="scientific">Hafnia alvei FB1</name>
    <dbReference type="NCBI Taxonomy" id="1453496"/>
    <lineage>
        <taxon>Bacteria</taxon>
        <taxon>Pseudomonadati</taxon>
        <taxon>Pseudomonadota</taxon>
        <taxon>Gammaproteobacteria</taxon>
        <taxon>Enterobacterales</taxon>
        <taxon>Hafniaceae</taxon>
        <taxon>Hafnia</taxon>
    </lineage>
</organism>
<keyword evidence="4" id="KW-0444">Lipid biosynthesis</keyword>
<evidence type="ECO:0000256" key="8">
    <source>
        <dbReference type="ARBA" id="ARBA00023136"/>
    </source>
</evidence>
<sequence>MPPLNQSWLQRENEFAAFTTGPLLDFWQQRQEEVFMGVDDVSIRFVRFTSKQHSRVVLVSPGRIESYMKYPELAYDLFHSGYDVVIIDHRGQGKSGRMLDDHHRGHVVRFDDYVDDLEILWQQEILSKPYKQRFALAHSMGGAILALFLARRPQGVTAAALCAPMTGIKLPMPLWVAKRIADWAERYPKMRDNYALGTGHWRPLPFIVNELTHSRVRYRRFLRYYADYPELQVGGPTYHWVRESIQAGERAIASAENITAPLLLLQAGDDRVVANASHFAFCQSLTKAGNPPYGGAPHIIKGARHEILFERDAMRSEALNAILHFYALHSDSSAETAANPS</sequence>
<keyword evidence="5" id="KW-0997">Cell inner membrane</keyword>
<evidence type="ECO:0000256" key="7">
    <source>
        <dbReference type="ARBA" id="ARBA00023098"/>
    </source>
</evidence>
<dbReference type="Proteomes" id="UP000029986">
    <property type="component" value="Chromosome"/>
</dbReference>
<dbReference type="AlphaFoldDB" id="A0A097R7F9"/>
<evidence type="ECO:0000256" key="1">
    <source>
        <dbReference type="ARBA" id="ARBA00004533"/>
    </source>
</evidence>
<dbReference type="GO" id="GO:0005886">
    <property type="term" value="C:plasma membrane"/>
    <property type="evidence" value="ECO:0007669"/>
    <property type="project" value="UniProtKB-SubCell"/>
</dbReference>
<evidence type="ECO:0000256" key="6">
    <source>
        <dbReference type="ARBA" id="ARBA00022801"/>
    </source>
</evidence>
<evidence type="ECO:0000313" key="13">
    <source>
        <dbReference type="EMBL" id="AIU74634.1"/>
    </source>
</evidence>
<dbReference type="InterPro" id="IPR051044">
    <property type="entry name" value="MAG_DAG_Lipase"/>
</dbReference>
<evidence type="ECO:0000256" key="11">
    <source>
        <dbReference type="ARBA" id="ARBA00078036"/>
    </source>
</evidence>
<reference evidence="13 14" key="1">
    <citation type="journal article" date="2014" name="Gut Pathog.">
        <title>Gene clusters of Hafnia alvei strain FB1 important in survival and pathogenesis: a draft genome perspective.</title>
        <authorList>
            <person name="Tan J.Y."/>
            <person name="Yin W.F."/>
            <person name="Chan K.G."/>
        </authorList>
    </citation>
    <scope>NUCLEOTIDE SEQUENCE [LARGE SCALE GENOMIC DNA]</scope>
    <source>
        <strain evidence="13 14">FB1</strain>
    </source>
</reference>
<dbReference type="GO" id="GO:0004622">
    <property type="term" value="F:phosphatidylcholine lysophospholipase activity"/>
    <property type="evidence" value="ECO:0007669"/>
    <property type="project" value="UniProtKB-EC"/>
</dbReference>
<dbReference type="FunFam" id="3.40.50.1820:FF:000020">
    <property type="entry name" value="Lysophospholipase L2"/>
    <property type="match status" value="1"/>
</dbReference>
<accession>A0A097R7F9</accession>
<evidence type="ECO:0000256" key="4">
    <source>
        <dbReference type="ARBA" id="ARBA00022516"/>
    </source>
</evidence>
<proteinExistence type="predicted"/>
<dbReference type="NCBIfam" id="NF008019">
    <property type="entry name" value="PRK10749.1"/>
    <property type="match status" value="1"/>
</dbReference>
<dbReference type="OrthoDB" id="9788260at2"/>
<keyword evidence="14" id="KW-1185">Reference proteome</keyword>
<dbReference type="EMBL" id="CP009706">
    <property type="protein sequence ID" value="AIU74634.1"/>
    <property type="molecule type" value="Genomic_DNA"/>
</dbReference>
<dbReference type="GO" id="GO:0006629">
    <property type="term" value="P:lipid metabolic process"/>
    <property type="evidence" value="ECO:0007669"/>
    <property type="project" value="UniProtKB-KW"/>
</dbReference>
<evidence type="ECO:0000256" key="2">
    <source>
        <dbReference type="ARBA" id="ARBA00013274"/>
    </source>
</evidence>
<evidence type="ECO:0000256" key="3">
    <source>
        <dbReference type="ARBA" id="ARBA00022475"/>
    </source>
</evidence>
<comment type="subcellular location">
    <subcellularLocation>
        <location evidence="1">Cell inner membrane</location>
    </subcellularLocation>
</comment>